<keyword evidence="3" id="KW-0560">Oxidoreductase</keyword>
<dbReference type="STRING" id="272633.gene:10731587"/>
<evidence type="ECO:0000256" key="3">
    <source>
        <dbReference type="ARBA" id="ARBA00023002"/>
    </source>
</evidence>
<evidence type="ECO:0000259" key="7">
    <source>
        <dbReference type="Pfam" id="PF00248"/>
    </source>
</evidence>
<keyword evidence="2" id="KW-0521">NADP</keyword>
<sequence length="299" mass="34159">MITTVWNFRRINMNKNNNTNISKFNLSSGTNHNPPLLTLNDGYQIPIIGLGTTSLHNQTCKNAIKAALEIGIRLFDTASLYGNEKEVGETIRESNINRNEIFVITKLYPGAQFANPEKAIEEALNKLNTDYIDMMLLHHPGENDVKAYKAIEKYIEKGKIKSVGLSNWYIKEINSFLPQINIKPSLIQNEIHIYYQEKEVVPYMHNLNIAMQAWYPFGGRGHTFSVLNNPTIVSIAKDHNKTSAQIISRWLLQRGIITIVGSSNPIHIKENISVFDFELSNQEMELIASLDKNEKHDWY</sequence>
<dbReference type="KEGG" id="mpe:MYPE4720"/>
<name>Q8EVT8_MALP2</name>
<dbReference type="PANTHER" id="PTHR43827">
    <property type="entry name" value="2,5-DIKETO-D-GLUCONIC ACID REDUCTASE"/>
    <property type="match status" value="1"/>
</dbReference>
<dbReference type="CDD" id="cd19071">
    <property type="entry name" value="AKR_AKR1-5-like"/>
    <property type="match status" value="1"/>
</dbReference>
<proteinExistence type="inferred from homology"/>
<organism evidence="8 9">
    <name type="scientific">Malacoplasma penetrans (strain HF-2)</name>
    <name type="common">Mycoplasma penetrans</name>
    <dbReference type="NCBI Taxonomy" id="272633"/>
    <lineage>
        <taxon>Bacteria</taxon>
        <taxon>Bacillati</taxon>
        <taxon>Mycoplasmatota</taxon>
        <taxon>Mycoplasmoidales</taxon>
        <taxon>Mycoplasmoidaceae</taxon>
        <taxon>Malacoplasma</taxon>
    </lineage>
</organism>
<dbReference type="FunFam" id="3.20.20.100:FF:000002">
    <property type="entry name" value="2,5-diketo-D-gluconic acid reductase A"/>
    <property type="match status" value="1"/>
</dbReference>
<dbReference type="HOGENOM" id="CLU_023205_0_1_14"/>
<dbReference type="Gene3D" id="3.20.20.100">
    <property type="entry name" value="NADP-dependent oxidoreductase domain"/>
    <property type="match status" value="1"/>
</dbReference>
<dbReference type="AlphaFoldDB" id="Q8EVT8"/>
<dbReference type="Pfam" id="PF00248">
    <property type="entry name" value="Aldo_ket_red"/>
    <property type="match status" value="1"/>
</dbReference>
<feature type="binding site" evidence="5">
    <location>
        <position position="138"/>
    </location>
    <ligand>
        <name>substrate</name>
    </ligand>
</feature>
<dbReference type="InterPro" id="IPR020471">
    <property type="entry name" value="AKR"/>
</dbReference>
<comment type="similarity">
    <text evidence="1">Belongs to the aldo/keto reductase family.</text>
</comment>
<dbReference type="SUPFAM" id="SSF51430">
    <property type="entry name" value="NAD(P)-linked oxidoreductase"/>
    <property type="match status" value="1"/>
</dbReference>
<evidence type="ECO:0000313" key="8">
    <source>
        <dbReference type="EMBL" id="BAC44261.1"/>
    </source>
</evidence>
<reference evidence="8 9" key="1">
    <citation type="journal article" date="2002" name="Nucleic Acids Res.">
        <title>The complete genomic sequence of Mycoplasma penetrans, an intracellular bacterial pathogen in humans.</title>
        <authorList>
            <person name="Sasaki Y."/>
            <person name="Ishikawa J."/>
            <person name="Yamashita A."/>
            <person name="Oshima K."/>
            <person name="Kenri T."/>
            <person name="Furuya K."/>
            <person name="Yoshino C."/>
            <person name="Horino A."/>
            <person name="Shiba T."/>
            <person name="Sasaki T."/>
            <person name="Hattori M."/>
        </authorList>
    </citation>
    <scope>NUCLEOTIDE SEQUENCE [LARGE SCALE GENOMIC DNA]</scope>
    <source>
        <strain evidence="8 9">HF-2</strain>
    </source>
</reference>
<dbReference type="PANTHER" id="PTHR43827:SF3">
    <property type="entry name" value="NADP-DEPENDENT OXIDOREDUCTASE DOMAIN-CONTAINING PROTEIN"/>
    <property type="match status" value="1"/>
</dbReference>
<feature type="active site" description="Proton donor" evidence="4">
    <location>
        <position position="81"/>
    </location>
</feature>
<dbReference type="Proteomes" id="UP000002522">
    <property type="component" value="Chromosome"/>
</dbReference>
<dbReference type="InterPro" id="IPR036812">
    <property type="entry name" value="NAD(P)_OxRdtase_dom_sf"/>
</dbReference>
<evidence type="ECO:0000256" key="2">
    <source>
        <dbReference type="ARBA" id="ARBA00022857"/>
    </source>
</evidence>
<dbReference type="InterPro" id="IPR023210">
    <property type="entry name" value="NADP_OxRdtase_dom"/>
</dbReference>
<evidence type="ECO:0000256" key="1">
    <source>
        <dbReference type="ARBA" id="ARBA00007905"/>
    </source>
</evidence>
<dbReference type="GO" id="GO:0016616">
    <property type="term" value="F:oxidoreductase activity, acting on the CH-OH group of donors, NAD or NADP as acceptor"/>
    <property type="evidence" value="ECO:0007669"/>
    <property type="project" value="UniProtKB-ARBA"/>
</dbReference>
<dbReference type="eggNOG" id="COG0656">
    <property type="taxonomic scope" value="Bacteria"/>
</dbReference>
<dbReference type="EMBL" id="BA000026">
    <property type="protein sequence ID" value="BAC44261.1"/>
    <property type="molecule type" value="Genomic_DNA"/>
</dbReference>
<dbReference type="PIRSF" id="PIRSF000097">
    <property type="entry name" value="AKR"/>
    <property type="match status" value="1"/>
</dbReference>
<evidence type="ECO:0000256" key="5">
    <source>
        <dbReference type="PIRSR" id="PIRSR000097-2"/>
    </source>
</evidence>
<feature type="site" description="Lowers pKa of active site Tyr" evidence="6">
    <location>
        <position position="106"/>
    </location>
</feature>
<accession>Q8EVT8</accession>
<evidence type="ECO:0000313" key="9">
    <source>
        <dbReference type="Proteomes" id="UP000002522"/>
    </source>
</evidence>
<evidence type="ECO:0000256" key="4">
    <source>
        <dbReference type="PIRSR" id="PIRSR000097-1"/>
    </source>
</evidence>
<dbReference type="InParanoid" id="Q8EVT8"/>
<protein>
    <submittedName>
        <fullName evidence="8">Oxidoreductase-aldo/keto reductase family</fullName>
    </submittedName>
</protein>
<evidence type="ECO:0000256" key="6">
    <source>
        <dbReference type="PIRSR" id="PIRSR000097-3"/>
    </source>
</evidence>
<dbReference type="PRINTS" id="PR00069">
    <property type="entry name" value="ALDKETRDTASE"/>
</dbReference>
<gene>
    <name evidence="8" type="ordered locus">MYPE4720</name>
</gene>
<feature type="domain" description="NADP-dependent oxidoreductase" evidence="7">
    <location>
        <begin position="48"/>
        <end position="291"/>
    </location>
</feature>
<keyword evidence="9" id="KW-1185">Reference proteome</keyword>